<reference evidence="7 8" key="1">
    <citation type="submission" date="2020-08" db="EMBL/GenBank/DDBJ databases">
        <title>A Genomic Blueprint of the Chicken Gut Microbiome.</title>
        <authorList>
            <person name="Gilroy R."/>
            <person name="Ravi A."/>
            <person name="Getino M."/>
            <person name="Pursley I."/>
            <person name="Horton D.L."/>
            <person name="Alikhan N.-F."/>
            <person name="Baker D."/>
            <person name="Gharbi K."/>
            <person name="Hall N."/>
            <person name="Watson M."/>
            <person name="Adriaenssens E.M."/>
            <person name="Foster-Nyarko E."/>
            <person name="Jarju S."/>
            <person name="Secka A."/>
            <person name="Antonio M."/>
            <person name="Oren A."/>
            <person name="Chaudhuri R."/>
            <person name="La Ragione R.M."/>
            <person name="Hildebrand F."/>
            <person name="Pallen M.J."/>
        </authorList>
    </citation>
    <scope>NUCLEOTIDE SEQUENCE [LARGE SCALE GENOMIC DNA]</scope>
    <source>
        <strain evidence="7 8">Sa2CUA2</strain>
    </source>
</reference>
<accession>A0ABR8TNY0</accession>
<name>A0ABR8TNY0_9PSED</name>
<dbReference type="PROSITE" id="PS51007">
    <property type="entry name" value="CYTC"/>
    <property type="match status" value="1"/>
</dbReference>
<dbReference type="Proteomes" id="UP000611945">
    <property type="component" value="Unassembled WGS sequence"/>
</dbReference>
<feature type="signal peptide" evidence="5">
    <location>
        <begin position="1"/>
        <end position="31"/>
    </location>
</feature>
<keyword evidence="2 4" id="KW-0479">Metal-binding</keyword>
<evidence type="ECO:0000259" key="6">
    <source>
        <dbReference type="PROSITE" id="PS51007"/>
    </source>
</evidence>
<keyword evidence="8" id="KW-1185">Reference proteome</keyword>
<evidence type="ECO:0000313" key="7">
    <source>
        <dbReference type="EMBL" id="MBD7977359.1"/>
    </source>
</evidence>
<keyword evidence="3 4" id="KW-0408">Iron</keyword>
<sequence length="116" mass="12580">MFPYQSRKACWRSCVLGLSLPLLMLSGAASADGDGKWRGGQNVYEKVCGHCHDIGVGPELFGRGLPPEYITAIVRNGFRAMPAFTASYIDDKSLQEVGEYIQKSPARAAKTEGSKP</sequence>
<dbReference type="Pfam" id="PF13442">
    <property type="entry name" value="Cytochrome_CBB3"/>
    <property type="match status" value="1"/>
</dbReference>
<dbReference type="RefSeq" id="WP_251836121.1">
    <property type="nucleotide sequence ID" value="NZ_JACSQG010000003.1"/>
</dbReference>
<feature type="domain" description="Cytochrome c" evidence="6">
    <location>
        <begin position="35"/>
        <end position="105"/>
    </location>
</feature>
<comment type="caution">
    <text evidence="7">The sequence shown here is derived from an EMBL/GenBank/DDBJ whole genome shotgun (WGS) entry which is preliminary data.</text>
</comment>
<feature type="chain" id="PRO_5045872836" evidence="5">
    <location>
        <begin position="32"/>
        <end position="116"/>
    </location>
</feature>
<keyword evidence="5" id="KW-0732">Signal</keyword>
<evidence type="ECO:0000256" key="5">
    <source>
        <dbReference type="SAM" id="SignalP"/>
    </source>
</evidence>
<keyword evidence="1 4" id="KW-0349">Heme</keyword>
<evidence type="ECO:0000313" key="8">
    <source>
        <dbReference type="Proteomes" id="UP000611945"/>
    </source>
</evidence>
<dbReference type="InterPro" id="IPR036909">
    <property type="entry name" value="Cyt_c-like_dom_sf"/>
</dbReference>
<protein>
    <submittedName>
        <fullName evidence="7">Cytochrome c</fullName>
    </submittedName>
</protein>
<evidence type="ECO:0000256" key="4">
    <source>
        <dbReference type="PROSITE-ProRule" id="PRU00433"/>
    </source>
</evidence>
<evidence type="ECO:0000256" key="2">
    <source>
        <dbReference type="ARBA" id="ARBA00022723"/>
    </source>
</evidence>
<evidence type="ECO:0000256" key="3">
    <source>
        <dbReference type="ARBA" id="ARBA00023004"/>
    </source>
</evidence>
<dbReference type="SUPFAM" id="SSF46626">
    <property type="entry name" value="Cytochrome c"/>
    <property type="match status" value="1"/>
</dbReference>
<dbReference type="Gene3D" id="1.10.760.10">
    <property type="entry name" value="Cytochrome c-like domain"/>
    <property type="match status" value="1"/>
</dbReference>
<dbReference type="InterPro" id="IPR009056">
    <property type="entry name" value="Cyt_c-like_dom"/>
</dbReference>
<evidence type="ECO:0000256" key="1">
    <source>
        <dbReference type="ARBA" id="ARBA00022617"/>
    </source>
</evidence>
<proteinExistence type="predicted"/>
<dbReference type="EMBL" id="JACSQG010000003">
    <property type="protein sequence ID" value="MBD7977359.1"/>
    <property type="molecule type" value="Genomic_DNA"/>
</dbReference>
<organism evidence="7 8">
    <name type="scientific">Serpens gallinarum</name>
    <dbReference type="NCBI Taxonomy" id="2763075"/>
    <lineage>
        <taxon>Bacteria</taxon>
        <taxon>Pseudomonadati</taxon>
        <taxon>Pseudomonadota</taxon>
        <taxon>Gammaproteobacteria</taxon>
        <taxon>Pseudomonadales</taxon>
        <taxon>Pseudomonadaceae</taxon>
        <taxon>Pseudomonas</taxon>
    </lineage>
</organism>
<gene>
    <name evidence="7" type="ORF">H9642_09145</name>
</gene>